<name>A0A8E0M7N6_LACPA</name>
<dbReference type="SUPFAM" id="SSF103473">
    <property type="entry name" value="MFS general substrate transporter"/>
    <property type="match status" value="1"/>
</dbReference>
<keyword evidence="5 6" id="KW-0472">Membrane</keyword>
<sequence>MNVYFTNRQFRALANSSFLNAMGSVLFNLVFLVYAQTLPFKTLAVSLVSIANLMPSIFMIVNGYLADNTQPRHRFRLVFELRGIQGLLYFCLAFIIREPATLKVFVILLLINVVSDLIADYTSDLIMHYQKLLLAGKDEYQTALGFSAGVHNIISMVFQAVGASLIVLLHNNFPLFAVINGFSFLLAGFVLIHDRQLFIKLDNDQETVQSKKLEKRESLRVGMGHAIKIVYQDKQIFVMVMLAAGVNTLGLALDGLTSVLLASNHTLWIGGFASTVASISIIGSLAITLSALFMHDGLQHVSLPALTAVTMISLVLFSINMCWWQSPIIMLTTMALASYPIGKINPRLQGDIFSKVDSKHLTATVSVISTVTMLGGPLGNFIFLGVANMINPEIAWVVFGIVSLLVGIIAIICAVTLPNQSESVN</sequence>
<keyword evidence="4 6" id="KW-1133">Transmembrane helix</keyword>
<evidence type="ECO:0000256" key="4">
    <source>
        <dbReference type="ARBA" id="ARBA00022989"/>
    </source>
</evidence>
<proteinExistence type="predicted"/>
<dbReference type="GO" id="GO:0005886">
    <property type="term" value="C:plasma membrane"/>
    <property type="evidence" value="ECO:0007669"/>
    <property type="project" value="UniProtKB-SubCell"/>
</dbReference>
<dbReference type="Gene3D" id="1.20.1250.20">
    <property type="entry name" value="MFS general substrate transporter like domains"/>
    <property type="match status" value="1"/>
</dbReference>
<feature type="transmembrane region" description="Helical" evidence="6">
    <location>
        <begin position="77"/>
        <end position="96"/>
    </location>
</feature>
<reference evidence="7 8" key="1">
    <citation type="journal article" date="2013" name="PLoS ONE">
        <title>Lactobacillus paracasei comparative genomics: towards species pan-genome definition and exploitation of diversity.</title>
        <authorList>
            <person name="Smokvina T."/>
            <person name="Wels M."/>
            <person name="Polka J."/>
            <person name="Chervaux C."/>
            <person name="Brisse S."/>
            <person name="Boekhorst J."/>
            <person name="van Hylckama Vlieg J.E."/>
            <person name="Siezen R.J."/>
        </authorList>
    </citation>
    <scope>NUCLEOTIDE SEQUENCE [LARGE SCALE GENOMIC DNA]</scope>
    <source>
        <strain evidence="7 8">Lpp7</strain>
    </source>
</reference>
<evidence type="ECO:0000256" key="2">
    <source>
        <dbReference type="ARBA" id="ARBA00022475"/>
    </source>
</evidence>
<feature type="transmembrane region" description="Helical" evidence="6">
    <location>
        <begin position="236"/>
        <end position="261"/>
    </location>
</feature>
<protein>
    <submittedName>
        <fullName evidence="7">Major facilitator superfamily protein</fullName>
    </submittedName>
</protein>
<comment type="caution">
    <text evidence="7">The sequence shown here is derived from an EMBL/GenBank/DDBJ whole genome shotgun (WGS) entry which is preliminary data.</text>
</comment>
<evidence type="ECO:0000256" key="6">
    <source>
        <dbReference type="SAM" id="Phobius"/>
    </source>
</evidence>
<dbReference type="AlphaFoldDB" id="A0A8E0M7N6"/>
<feature type="transmembrane region" description="Helical" evidence="6">
    <location>
        <begin position="301"/>
        <end position="317"/>
    </location>
</feature>
<dbReference type="EMBL" id="ANJV01000223">
    <property type="protein sequence ID" value="EPC50147.1"/>
    <property type="molecule type" value="Genomic_DNA"/>
</dbReference>
<evidence type="ECO:0000313" key="7">
    <source>
        <dbReference type="EMBL" id="EPC50147.1"/>
    </source>
</evidence>
<accession>A0A8E0M7N6</accession>
<dbReference type="InterPro" id="IPR036259">
    <property type="entry name" value="MFS_trans_sf"/>
</dbReference>
<comment type="subcellular location">
    <subcellularLocation>
        <location evidence="1">Cell membrane</location>
        <topology evidence="1">Multi-pass membrane protein</topology>
    </subcellularLocation>
</comment>
<dbReference type="PANTHER" id="PTHR23513:SF6">
    <property type="entry name" value="MAJOR FACILITATOR SUPERFAMILY ASSOCIATED DOMAIN-CONTAINING PROTEIN"/>
    <property type="match status" value="1"/>
</dbReference>
<feature type="transmembrane region" description="Helical" evidence="6">
    <location>
        <begin position="361"/>
        <end position="382"/>
    </location>
</feature>
<dbReference type="Proteomes" id="UP000014303">
    <property type="component" value="Unassembled WGS sequence"/>
</dbReference>
<feature type="transmembrane region" description="Helical" evidence="6">
    <location>
        <begin position="267"/>
        <end position="294"/>
    </location>
</feature>
<feature type="transmembrane region" description="Helical" evidence="6">
    <location>
        <begin position="173"/>
        <end position="192"/>
    </location>
</feature>
<keyword evidence="2" id="KW-1003">Cell membrane</keyword>
<evidence type="ECO:0000256" key="3">
    <source>
        <dbReference type="ARBA" id="ARBA00022692"/>
    </source>
</evidence>
<feature type="transmembrane region" description="Helical" evidence="6">
    <location>
        <begin position="143"/>
        <end position="167"/>
    </location>
</feature>
<organism evidence="7 8">
    <name type="scientific">Lacticaseibacillus paracasei subsp. paracasei Lpp7</name>
    <dbReference type="NCBI Taxonomy" id="1256200"/>
    <lineage>
        <taxon>Bacteria</taxon>
        <taxon>Bacillati</taxon>
        <taxon>Bacillota</taxon>
        <taxon>Bacilli</taxon>
        <taxon>Lactobacillales</taxon>
        <taxon>Lactobacillaceae</taxon>
        <taxon>Lacticaseibacillus</taxon>
    </lineage>
</organism>
<gene>
    <name evidence="7" type="ORF">Lpp7_11692</name>
</gene>
<dbReference type="PANTHER" id="PTHR23513">
    <property type="entry name" value="INTEGRAL MEMBRANE EFFLUX PROTEIN-RELATED"/>
    <property type="match status" value="1"/>
</dbReference>
<evidence type="ECO:0000256" key="1">
    <source>
        <dbReference type="ARBA" id="ARBA00004651"/>
    </source>
</evidence>
<feature type="transmembrane region" description="Helical" evidence="6">
    <location>
        <begin position="394"/>
        <end position="417"/>
    </location>
</feature>
<feature type="transmembrane region" description="Helical" evidence="6">
    <location>
        <begin position="102"/>
        <end position="122"/>
    </location>
</feature>
<evidence type="ECO:0000313" key="8">
    <source>
        <dbReference type="Proteomes" id="UP000014303"/>
    </source>
</evidence>
<evidence type="ECO:0000256" key="5">
    <source>
        <dbReference type="ARBA" id="ARBA00023136"/>
    </source>
</evidence>
<feature type="transmembrane region" description="Helical" evidence="6">
    <location>
        <begin position="12"/>
        <end position="37"/>
    </location>
</feature>
<feature type="transmembrane region" description="Helical" evidence="6">
    <location>
        <begin position="43"/>
        <end position="65"/>
    </location>
</feature>
<keyword evidence="3 6" id="KW-0812">Transmembrane</keyword>